<dbReference type="Proteomes" id="UP000078492">
    <property type="component" value="Unassembled WGS sequence"/>
</dbReference>
<evidence type="ECO:0000259" key="3">
    <source>
        <dbReference type="Pfam" id="PF00561"/>
    </source>
</evidence>
<organism evidence="4 5">
    <name type="scientific">Trachymyrmex cornetzi</name>
    <dbReference type="NCBI Taxonomy" id="471704"/>
    <lineage>
        <taxon>Eukaryota</taxon>
        <taxon>Metazoa</taxon>
        <taxon>Ecdysozoa</taxon>
        <taxon>Arthropoda</taxon>
        <taxon>Hexapoda</taxon>
        <taxon>Insecta</taxon>
        <taxon>Pterygota</taxon>
        <taxon>Neoptera</taxon>
        <taxon>Endopterygota</taxon>
        <taxon>Hymenoptera</taxon>
        <taxon>Apocrita</taxon>
        <taxon>Aculeata</taxon>
        <taxon>Formicoidea</taxon>
        <taxon>Formicidae</taxon>
        <taxon>Myrmicinae</taxon>
        <taxon>Trachymyrmex</taxon>
    </lineage>
</organism>
<dbReference type="GO" id="GO:0016787">
    <property type="term" value="F:hydrolase activity"/>
    <property type="evidence" value="ECO:0007669"/>
    <property type="project" value="UniProtKB-KW"/>
</dbReference>
<dbReference type="InterPro" id="IPR050266">
    <property type="entry name" value="AB_hydrolase_sf"/>
</dbReference>
<comment type="similarity">
    <text evidence="1">Belongs to the AB hydrolase superfamily.</text>
</comment>
<evidence type="ECO:0000256" key="2">
    <source>
        <dbReference type="ARBA" id="ARBA00022801"/>
    </source>
</evidence>
<proteinExistence type="inferred from homology"/>
<dbReference type="InterPro" id="IPR000073">
    <property type="entry name" value="AB_hydrolase_1"/>
</dbReference>
<accession>A0A195DJF8</accession>
<dbReference type="GO" id="GO:0016020">
    <property type="term" value="C:membrane"/>
    <property type="evidence" value="ECO:0007669"/>
    <property type="project" value="TreeGrafter"/>
</dbReference>
<dbReference type="SUPFAM" id="SSF53474">
    <property type="entry name" value="alpha/beta-Hydrolases"/>
    <property type="match status" value="2"/>
</dbReference>
<evidence type="ECO:0000313" key="4">
    <source>
        <dbReference type="EMBL" id="KYN12624.1"/>
    </source>
</evidence>
<sequence length="380" mass="43707">MLPSTYLKVFYCNNWILLYVDVKEIEIPMPWGYVRGKWWGPTDKQPIVAIHGWQDNSGTFDKLAQLLSNVAILSIDLPGHGISSHLPLGQFYYIFWDGVLTLRKWWGPSELQPILALHGRQDNSGTFDTLMPLLSNDVSVLCLDMPGHGLSSHYPKSQFYYVYWDGVIFLRRIIKYFKWNKVKLLGHSLGGAISFLYAASYPDEVDFLISLDIASPSVRDIKKTAATTGEYIDRFLKYELLTLDNVPSHEYDEMLNIVEKAYDGSITREGAEILMKRGMQPAYKRNQYYFSRDPRLKVSLLGLLSLDLILEYATQIKCAYLNIRAIPGMKFENPENYQKILDIIKVGAKKFEYHEVTGTHHVHLNEPEKIAPIIKNFLQI</sequence>
<dbReference type="STRING" id="471704.A0A195DJF8"/>
<name>A0A195DJF8_9HYME</name>
<dbReference type="AlphaFoldDB" id="A0A195DJF8"/>
<dbReference type="PANTHER" id="PTHR43798:SF14">
    <property type="entry name" value="SERINE HYDROLASE-LIKE PROTEIN DDB_G0286239"/>
    <property type="match status" value="1"/>
</dbReference>
<keyword evidence="5" id="KW-1185">Reference proteome</keyword>
<protein>
    <submittedName>
        <fullName evidence="4">Putative serine hydrolase</fullName>
    </submittedName>
</protein>
<evidence type="ECO:0000313" key="5">
    <source>
        <dbReference type="Proteomes" id="UP000078492"/>
    </source>
</evidence>
<dbReference type="PRINTS" id="PR00111">
    <property type="entry name" value="ABHYDROLASE"/>
</dbReference>
<keyword evidence="2 4" id="KW-0378">Hydrolase</keyword>
<gene>
    <name evidence="4" type="ORF">ALC57_15352</name>
</gene>
<feature type="domain" description="AB hydrolase-1" evidence="3">
    <location>
        <begin position="113"/>
        <end position="213"/>
    </location>
</feature>
<dbReference type="Gene3D" id="3.40.50.1820">
    <property type="entry name" value="alpha/beta hydrolase"/>
    <property type="match status" value="2"/>
</dbReference>
<evidence type="ECO:0000256" key="1">
    <source>
        <dbReference type="ARBA" id="ARBA00008645"/>
    </source>
</evidence>
<dbReference type="InterPro" id="IPR029058">
    <property type="entry name" value="AB_hydrolase_fold"/>
</dbReference>
<dbReference type="EMBL" id="KQ980824">
    <property type="protein sequence ID" value="KYN12624.1"/>
    <property type="molecule type" value="Genomic_DNA"/>
</dbReference>
<dbReference type="PANTHER" id="PTHR43798">
    <property type="entry name" value="MONOACYLGLYCEROL LIPASE"/>
    <property type="match status" value="1"/>
</dbReference>
<dbReference type="Pfam" id="PF00561">
    <property type="entry name" value="Abhydrolase_1"/>
    <property type="match status" value="1"/>
</dbReference>
<reference evidence="4 5" key="1">
    <citation type="submission" date="2015-09" db="EMBL/GenBank/DDBJ databases">
        <title>Trachymyrmex cornetzi WGS genome.</title>
        <authorList>
            <person name="Nygaard S."/>
            <person name="Hu H."/>
            <person name="Boomsma J."/>
            <person name="Zhang G."/>
        </authorList>
    </citation>
    <scope>NUCLEOTIDE SEQUENCE [LARGE SCALE GENOMIC DNA]</scope>
    <source>
        <strain evidence="4">Tcor2-1</strain>
        <tissue evidence="4">Whole body</tissue>
    </source>
</reference>